<dbReference type="AlphaFoldDB" id="G1WAD4"/>
<dbReference type="GO" id="GO:0003677">
    <property type="term" value="F:DNA binding"/>
    <property type="evidence" value="ECO:0007669"/>
    <property type="project" value="InterPro"/>
</dbReference>
<evidence type="ECO:0000313" key="3">
    <source>
        <dbReference type="Proteomes" id="UP000005141"/>
    </source>
</evidence>
<dbReference type="Gene3D" id="1.10.260.40">
    <property type="entry name" value="lambda repressor-like DNA-binding domains"/>
    <property type="match status" value="1"/>
</dbReference>
<organism evidence="2 3">
    <name type="scientific">Segatella oulorum F0390</name>
    <dbReference type="NCBI Taxonomy" id="702438"/>
    <lineage>
        <taxon>Bacteria</taxon>
        <taxon>Pseudomonadati</taxon>
        <taxon>Bacteroidota</taxon>
        <taxon>Bacteroidia</taxon>
        <taxon>Bacteroidales</taxon>
        <taxon>Prevotellaceae</taxon>
        <taxon>Segatella</taxon>
    </lineage>
</organism>
<accession>G1WAD4</accession>
<dbReference type="InterPro" id="IPR010982">
    <property type="entry name" value="Lambda_DNA-bd_dom_sf"/>
</dbReference>
<name>G1WAD4_9BACT</name>
<dbReference type="HOGENOM" id="CLU_1843331_0_0_10"/>
<comment type="caution">
    <text evidence="2">The sequence shown here is derived from an EMBL/GenBank/DDBJ whole genome shotgun (WGS) entry which is preliminary data.</text>
</comment>
<dbReference type="PATRIC" id="fig|702438.4.peg.797"/>
<dbReference type="CDD" id="cd00093">
    <property type="entry name" value="HTH_XRE"/>
    <property type="match status" value="1"/>
</dbReference>
<dbReference type="Proteomes" id="UP000005141">
    <property type="component" value="Unassembled WGS sequence"/>
</dbReference>
<dbReference type="SUPFAM" id="SSF47413">
    <property type="entry name" value="lambda repressor-like DNA-binding domains"/>
    <property type="match status" value="1"/>
</dbReference>
<feature type="domain" description="HTH cro/C1-type" evidence="1">
    <location>
        <begin position="31"/>
        <end position="60"/>
    </location>
</feature>
<evidence type="ECO:0000313" key="2">
    <source>
        <dbReference type="EMBL" id="EGV33543.1"/>
    </source>
</evidence>
<proteinExistence type="predicted"/>
<dbReference type="Pfam" id="PF01381">
    <property type="entry name" value="HTH_3"/>
    <property type="match status" value="1"/>
</dbReference>
<evidence type="ECO:0000259" key="1">
    <source>
        <dbReference type="PROSITE" id="PS50943"/>
    </source>
</evidence>
<dbReference type="InterPro" id="IPR001387">
    <property type="entry name" value="Cro/C1-type_HTH"/>
</dbReference>
<gene>
    <name evidence="2" type="ORF">HMPREF9431_00779</name>
</gene>
<reference evidence="2 3" key="1">
    <citation type="submission" date="2011-07" db="EMBL/GenBank/DDBJ databases">
        <title>The Genome Sequence of Prevotella oulorum F0390.</title>
        <authorList>
            <consortium name="The Broad Institute Genome Sequencing Platform"/>
            <consortium name="The Broad Institute Genome Sequencing Center for Infectious Disease"/>
            <person name="Earl A."/>
            <person name="Ward D."/>
            <person name="Feldgarden M."/>
            <person name="Gevers D."/>
            <person name="Izard J."/>
            <person name="Ganesan A."/>
            <person name="Baranova O.V."/>
            <person name="Blanton J.M."/>
            <person name="Tanner A.C."/>
            <person name="Dewhirst F.E."/>
            <person name="Young S.K."/>
            <person name="Zeng Q."/>
            <person name="Gargeya S."/>
            <person name="Fitzgerald M."/>
            <person name="Haas B."/>
            <person name="Abouelleil A."/>
            <person name="Alvarado L."/>
            <person name="Arachchi H.M."/>
            <person name="Berlin A."/>
            <person name="Brown A."/>
            <person name="Chapman S.B."/>
            <person name="Chen Z."/>
            <person name="Dunbar C."/>
            <person name="Freedman E."/>
            <person name="Gearin G."/>
            <person name="Gellesch M."/>
            <person name="Goldberg J."/>
            <person name="Griggs A."/>
            <person name="Gujja S."/>
            <person name="Heiman D."/>
            <person name="Howarth C."/>
            <person name="Larson L."/>
            <person name="Lui A."/>
            <person name="MacDonald P.J.P."/>
            <person name="Mehta T."/>
            <person name="Montmayeur A."/>
            <person name="Murphy C."/>
            <person name="Neiman D."/>
            <person name="Pearson M."/>
            <person name="Priest M."/>
            <person name="Roberts A."/>
            <person name="Saif S."/>
            <person name="Shea T."/>
            <person name="Shenoy N."/>
            <person name="Sisk P."/>
            <person name="Stolte C."/>
            <person name="Sykes S."/>
            <person name="Wortman J."/>
            <person name="Nusbaum C."/>
            <person name="Birren B."/>
        </authorList>
    </citation>
    <scope>NUCLEOTIDE SEQUENCE [LARGE SCALE GENOMIC DNA]</scope>
    <source>
        <strain evidence="2 3">F0390</strain>
    </source>
</reference>
<dbReference type="EMBL" id="ADGI01000025">
    <property type="protein sequence ID" value="EGV33543.1"/>
    <property type="molecule type" value="Genomic_DNA"/>
</dbReference>
<sequence length="139" mass="16007">MANLNHKMELKKRKNITTFDQNEFGRRCETIRKKLCLTQTELARELGTTQHMISKIENGNPVLSKLLLSLLFFFSKSVSLDKFFDPNFDLLKDDIVTNTSSLNSIVKAKMKLLKEETDKILNDTRKNIAQQIDDATTLL</sequence>
<keyword evidence="3" id="KW-1185">Reference proteome</keyword>
<protein>
    <recommendedName>
        <fullName evidence="1">HTH cro/C1-type domain-containing protein</fullName>
    </recommendedName>
</protein>
<dbReference type="PROSITE" id="PS50943">
    <property type="entry name" value="HTH_CROC1"/>
    <property type="match status" value="1"/>
</dbReference>